<dbReference type="Proteomes" id="UP000184301">
    <property type="component" value="Unassembled WGS sequence"/>
</dbReference>
<dbReference type="STRING" id="1121950.SAMN02745243_04125"/>
<protein>
    <submittedName>
        <fullName evidence="1">Uncharacterized protein</fullName>
    </submittedName>
</protein>
<name>A0A1M6WY59_9FIRM</name>
<dbReference type="AlphaFoldDB" id="A0A1M6WY59"/>
<sequence length="85" mass="10016">MSVDDKSDEFVKVVNRYEESAENWFEKCFEALSLYVILDDDRNKVQTIIELLYAAGHGGMVKYHKDDKVAMLCRMIYRKLEISLF</sequence>
<reference evidence="1 2" key="1">
    <citation type="submission" date="2016-11" db="EMBL/GenBank/DDBJ databases">
        <authorList>
            <person name="Jaros S."/>
            <person name="Januszkiewicz K."/>
            <person name="Wedrychowicz H."/>
        </authorList>
    </citation>
    <scope>NUCLEOTIDE SEQUENCE [LARGE SCALE GENOMIC DNA]</scope>
    <source>
        <strain evidence="1 2">DSM 15480</strain>
    </source>
</reference>
<organism evidence="1 2">
    <name type="scientific">Hespellia stercorisuis DSM 15480</name>
    <dbReference type="NCBI Taxonomy" id="1121950"/>
    <lineage>
        <taxon>Bacteria</taxon>
        <taxon>Bacillati</taxon>
        <taxon>Bacillota</taxon>
        <taxon>Clostridia</taxon>
        <taxon>Lachnospirales</taxon>
        <taxon>Lachnospiraceae</taxon>
        <taxon>Hespellia</taxon>
    </lineage>
</organism>
<accession>A0A1M6WY59</accession>
<evidence type="ECO:0000313" key="1">
    <source>
        <dbReference type="EMBL" id="SHK98658.1"/>
    </source>
</evidence>
<keyword evidence="2" id="KW-1185">Reference proteome</keyword>
<proteinExistence type="predicted"/>
<evidence type="ECO:0000313" key="2">
    <source>
        <dbReference type="Proteomes" id="UP000184301"/>
    </source>
</evidence>
<gene>
    <name evidence="1" type="ORF">SAMN02745243_04125</name>
</gene>
<dbReference type="EMBL" id="FQZY01000124">
    <property type="protein sequence ID" value="SHK98658.1"/>
    <property type="molecule type" value="Genomic_DNA"/>
</dbReference>